<feature type="transmembrane region" description="Helical" evidence="1">
    <location>
        <begin position="39"/>
        <end position="65"/>
    </location>
</feature>
<evidence type="ECO:0000256" key="1">
    <source>
        <dbReference type="SAM" id="Phobius"/>
    </source>
</evidence>
<feature type="transmembrane region" description="Helical" evidence="1">
    <location>
        <begin position="106"/>
        <end position="132"/>
    </location>
</feature>
<feature type="transmembrane region" description="Helical" evidence="1">
    <location>
        <begin position="7"/>
        <end position="27"/>
    </location>
</feature>
<proteinExistence type="predicted"/>
<dbReference type="RefSeq" id="WP_143001931.1">
    <property type="nucleotide sequence ID" value="NZ_FMWO01000063.1"/>
</dbReference>
<dbReference type="AlphaFoldDB" id="A0A1G5SHG2"/>
<keyword evidence="1" id="KW-0812">Transmembrane</keyword>
<accession>A0A1G5SHG2</accession>
<protein>
    <recommendedName>
        <fullName evidence="4">Transmembrane protein</fullName>
    </recommendedName>
</protein>
<dbReference type="Proteomes" id="UP000198729">
    <property type="component" value="Unassembled WGS sequence"/>
</dbReference>
<dbReference type="EMBL" id="FMWO01000063">
    <property type="protein sequence ID" value="SCZ86427.1"/>
    <property type="molecule type" value="Genomic_DNA"/>
</dbReference>
<keyword evidence="1" id="KW-0472">Membrane</keyword>
<evidence type="ECO:0000313" key="3">
    <source>
        <dbReference type="Proteomes" id="UP000198729"/>
    </source>
</evidence>
<keyword evidence="3" id="KW-1185">Reference proteome</keyword>
<evidence type="ECO:0000313" key="2">
    <source>
        <dbReference type="EMBL" id="SCZ86427.1"/>
    </source>
</evidence>
<keyword evidence="1" id="KW-1133">Transmembrane helix</keyword>
<evidence type="ECO:0008006" key="4">
    <source>
        <dbReference type="Google" id="ProtNLM"/>
    </source>
</evidence>
<name>A0A1G5SHG2_9PROT</name>
<gene>
    <name evidence="2" type="ORF">NSMM_540030</name>
</gene>
<organism evidence="2 3">
    <name type="scientific">Nitrosomonas mobilis</name>
    <dbReference type="NCBI Taxonomy" id="51642"/>
    <lineage>
        <taxon>Bacteria</taxon>
        <taxon>Pseudomonadati</taxon>
        <taxon>Pseudomonadota</taxon>
        <taxon>Betaproteobacteria</taxon>
        <taxon>Nitrosomonadales</taxon>
        <taxon>Nitrosomonadaceae</taxon>
        <taxon>Nitrosomonas</taxon>
    </lineage>
</organism>
<reference evidence="2 3" key="1">
    <citation type="submission" date="2016-10" db="EMBL/GenBank/DDBJ databases">
        <authorList>
            <person name="de Groot N.N."/>
        </authorList>
    </citation>
    <scope>NUCLEOTIDE SEQUENCE [LARGE SCALE GENOMIC DNA]</scope>
    <source>
        <strain evidence="2">1</strain>
    </source>
</reference>
<sequence length="144" mass="16464">MKKNIGFWTIIVPLLIVHVGIVISLILPSGDYKDALEFWGIFIPMGIVSLQIGFAVVAFLIFWLIDRIGVIIKDVTKPEPHRAKPSTYYDHRGYKRQGRSKADESWFILLIIGFFTAPFWLFGIVYVVLSILQPVLQSLVKFII</sequence>
<dbReference type="STRING" id="51642.NSMM_540030"/>